<keyword evidence="1" id="KW-0472">Membrane</keyword>
<protein>
    <submittedName>
        <fullName evidence="2">Uncharacterized protein</fullName>
    </submittedName>
</protein>
<dbReference type="STRING" id="1191523.MROS_0786"/>
<keyword evidence="1" id="KW-0812">Transmembrane</keyword>
<evidence type="ECO:0000313" key="3">
    <source>
        <dbReference type="Proteomes" id="UP000009011"/>
    </source>
</evidence>
<dbReference type="OrthoDB" id="154938at2"/>
<dbReference type="AlphaFoldDB" id="I6ZYC8"/>
<dbReference type="HOGENOM" id="CLU_1308930_0_0_10"/>
<dbReference type="Proteomes" id="UP000009011">
    <property type="component" value="Chromosome"/>
</dbReference>
<feature type="transmembrane region" description="Helical" evidence="1">
    <location>
        <begin position="170"/>
        <end position="190"/>
    </location>
</feature>
<dbReference type="KEGG" id="mro:MROS_0786"/>
<dbReference type="PATRIC" id="fig|1191523.3.peg.826"/>
<reference evidence="2 3" key="1">
    <citation type="journal article" date="2013" name="PLoS ONE">
        <title>Genomic analysis of Melioribacter roseus, facultatively anaerobic organotrophic bacterium representing a novel deep lineage within Bacteriodetes/Chlorobi group.</title>
        <authorList>
            <person name="Kadnikov V.V."/>
            <person name="Mardanov A.V."/>
            <person name="Podosokorskaya O.A."/>
            <person name="Gavrilov S.N."/>
            <person name="Kublanov I.V."/>
            <person name="Beletsky A.V."/>
            <person name="Bonch-Osmolovskaya E.A."/>
            <person name="Ravin N.V."/>
        </authorList>
    </citation>
    <scope>NUCLEOTIDE SEQUENCE [LARGE SCALE GENOMIC DNA]</scope>
    <source>
        <strain evidence="3">JCM 17771 / P3M-2</strain>
    </source>
</reference>
<feature type="transmembrane region" description="Helical" evidence="1">
    <location>
        <begin position="12"/>
        <end position="31"/>
    </location>
</feature>
<keyword evidence="1" id="KW-1133">Transmembrane helix</keyword>
<gene>
    <name evidence="2" type="ordered locus">MROS_0786</name>
</gene>
<dbReference type="RefSeq" id="WP_014855464.1">
    <property type="nucleotide sequence ID" value="NC_018178.1"/>
</dbReference>
<proteinExistence type="predicted"/>
<evidence type="ECO:0000256" key="1">
    <source>
        <dbReference type="SAM" id="Phobius"/>
    </source>
</evidence>
<feature type="transmembrane region" description="Helical" evidence="1">
    <location>
        <begin position="118"/>
        <end position="137"/>
    </location>
</feature>
<dbReference type="EMBL" id="CP003557">
    <property type="protein sequence ID" value="AFN74028.1"/>
    <property type="molecule type" value="Genomic_DNA"/>
</dbReference>
<feature type="transmembrane region" description="Helical" evidence="1">
    <location>
        <begin position="51"/>
        <end position="73"/>
    </location>
</feature>
<evidence type="ECO:0000313" key="2">
    <source>
        <dbReference type="EMBL" id="AFN74028.1"/>
    </source>
</evidence>
<keyword evidence="3" id="KW-1185">Reference proteome</keyword>
<name>I6ZYC8_MELRP</name>
<feature type="transmembrane region" description="Helical" evidence="1">
    <location>
        <begin position="85"/>
        <end position="106"/>
    </location>
</feature>
<organism evidence="2 3">
    <name type="scientific">Melioribacter roseus (strain DSM 23840 / JCM 17771 / VKM B-2668 / P3M-2)</name>
    <dbReference type="NCBI Taxonomy" id="1191523"/>
    <lineage>
        <taxon>Bacteria</taxon>
        <taxon>Pseudomonadati</taxon>
        <taxon>Ignavibacteriota</taxon>
        <taxon>Ignavibacteria</taxon>
        <taxon>Ignavibacteriales</taxon>
        <taxon>Melioribacteraceae</taxon>
        <taxon>Melioribacter</taxon>
    </lineage>
</organism>
<sequence>MNAYKALEIWTAQTLLDLGILFSIISAFLHIGRPYFERILSRMTLRVAADLWWLIYIILRDGLLFFSVLFIFLNVNLDLMADIKIGLPFVPFGMVVLVISLIIKVFRNTEDYNKLSKINNYIIAFGAFLNFIGYVLVMEAPGDEYPAAKQPFWQTTKSLRSNLNPELSTVVFYITFVLLILTFTAALYYFSRQFRSNTTDKIKGKENVQA</sequence>
<accession>I6ZYC8</accession>